<feature type="transmembrane region" description="Helical" evidence="2">
    <location>
        <begin position="6"/>
        <end position="28"/>
    </location>
</feature>
<dbReference type="AlphaFoldDB" id="A0A0G4F5D1"/>
<dbReference type="VEuPathDB" id="CryptoDB:Cvel_15292"/>
<feature type="region of interest" description="Disordered" evidence="1">
    <location>
        <begin position="102"/>
        <end position="132"/>
    </location>
</feature>
<accession>A0A0G4F5D1</accession>
<name>A0A0G4F5D1_9ALVE</name>
<keyword evidence="2" id="KW-1133">Transmembrane helix</keyword>
<gene>
    <name evidence="3" type="ORF">Cvel_15292</name>
</gene>
<keyword evidence="2" id="KW-0472">Membrane</keyword>
<protein>
    <submittedName>
        <fullName evidence="3">Uncharacterized protein</fullName>
    </submittedName>
</protein>
<evidence type="ECO:0000256" key="2">
    <source>
        <dbReference type="SAM" id="Phobius"/>
    </source>
</evidence>
<sequence>MEIWILAVAIVVPLVVIGVLLFAYTSYLRKKKEKESSKKAKRLEHHVMAQEAAKNAKVHKKVQQFEEKETKKYMKAKKKLEAQLHAEAEAARAQDTWTQVHIYQGGAGGGPGPAPPGPAPQFGPGAAAYSTYDPYQTTTDHRQTQQYGRPSVAASIAPGAAGMPMWGDRPMPQQSVFMGGQQGAVGASMYQDYGPPPPDYEGPGGGQWPSNGPPPPAGGGGERRETEFF</sequence>
<organism evidence="3">
    <name type="scientific">Chromera velia CCMP2878</name>
    <dbReference type="NCBI Taxonomy" id="1169474"/>
    <lineage>
        <taxon>Eukaryota</taxon>
        <taxon>Sar</taxon>
        <taxon>Alveolata</taxon>
        <taxon>Colpodellida</taxon>
        <taxon>Chromeraceae</taxon>
        <taxon>Chromera</taxon>
    </lineage>
</organism>
<evidence type="ECO:0000256" key="1">
    <source>
        <dbReference type="SAM" id="MobiDB-lite"/>
    </source>
</evidence>
<feature type="compositionally biased region" description="Pro residues" evidence="1">
    <location>
        <begin position="112"/>
        <end position="121"/>
    </location>
</feature>
<dbReference type="EMBL" id="CDMZ01000136">
    <property type="protein sequence ID" value="CEM07684.1"/>
    <property type="molecule type" value="Genomic_DNA"/>
</dbReference>
<evidence type="ECO:0000313" key="3">
    <source>
        <dbReference type="EMBL" id="CEM07684.1"/>
    </source>
</evidence>
<proteinExistence type="predicted"/>
<reference evidence="3" key="1">
    <citation type="submission" date="2014-11" db="EMBL/GenBank/DDBJ databases">
        <authorList>
            <person name="Otto D Thomas"/>
            <person name="Naeem Raeece"/>
        </authorList>
    </citation>
    <scope>NUCLEOTIDE SEQUENCE</scope>
</reference>
<keyword evidence="2" id="KW-0812">Transmembrane</keyword>
<feature type="region of interest" description="Disordered" evidence="1">
    <location>
        <begin position="186"/>
        <end position="229"/>
    </location>
</feature>